<reference evidence="2 3" key="1">
    <citation type="journal article" date="2021" name="bioRxiv">
        <title>Chromosome-scale and haplotype-resolved genome assembly of a tetraploid potato cultivar.</title>
        <authorList>
            <person name="Sun H."/>
            <person name="Jiao W.-B."/>
            <person name="Krause K."/>
            <person name="Campoy J.A."/>
            <person name="Goel M."/>
            <person name="Folz-Donahue K."/>
            <person name="Kukat C."/>
            <person name="Huettel B."/>
            <person name="Schneeberger K."/>
        </authorList>
    </citation>
    <scope>NUCLEOTIDE SEQUENCE [LARGE SCALE GENOMIC DNA]</scope>
    <source>
        <strain evidence="2">SolTubOtavaFocal</strain>
        <tissue evidence="2">Leaves</tissue>
    </source>
</reference>
<evidence type="ECO:0000256" key="1">
    <source>
        <dbReference type="ARBA" id="ARBA00022679"/>
    </source>
</evidence>
<evidence type="ECO:0000313" key="2">
    <source>
        <dbReference type="EMBL" id="KAH0740158.1"/>
    </source>
</evidence>
<name>A0ABQ7U076_SOLTU</name>
<keyword evidence="3" id="KW-1185">Reference proteome</keyword>
<dbReference type="Proteomes" id="UP000826656">
    <property type="component" value="Unassembled WGS sequence"/>
</dbReference>
<proteinExistence type="predicted"/>
<dbReference type="EMBL" id="JAIVGD010000026">
    <property type="protein sequence ID" value="KAH0740158.1"/>
    <property type="molecule type" value="Genomic_DNA"/>
</dbReference>
<dbReference type="PANTHER" id="PTHR31896:SF68">
    <property type="entry name" value="MYB-LIKE DOMAIN-CONTAINING PROTEIN"/>
    <property type="match status" value="1"/>
</dbReference>
<keyword evidence="1" id="KW-0808">Transferase</keyword>
<dbReference type="InterPro" id="IPR051283">
    <property type="entry name" value="Sec_Metabolite_Acyltrans"/>
</dbReference>
<evidence type="ECO:0000313" key="3">
    <source>
        <dbReference type="Proteomes" id="UP000826656"/>
    </source>
</evidence>
<protein>
    <recommendedName>
        <fullName evidence="4">Anthranilate N-benzoyltransferase protein</fullName>
    </recommendedName>
</protein>
<organism evidence="2 3">
    <name type="scientific">Solanum tuberosum</name>
    <name type="common">Potato</name>
    <dbReference type="NCBI Taxonomy" id="4113"/>
    <lineage>
        <taxon>Eukaryota</taxon>
        <taxon>Viridiplantae</taxon>
        <taxon>Streptophyta</taxon>
        <taxon>Embryophyta</taxon>
        <taxon>Tracheophyta</taxon>
        <taxon>Spermatophyta</taxon>
        <taxon>Magnoliopsida</taxon>
        <taxon>eudicotyledons</taxon>
        <taxon>Gunneridae</taxon>
        <taxon>Pentapetalae</taxon>
        <taxon>asterids</taxon>
        <taxon>lamiids</taxon>
        <taxon>Solanales</taxon>
        <taxon>Solanaceae</taxon>
        <taxon>Solanoideae</taxon>
        <taxon>Solaneae</taxon>
        <taxon>Solanum</taxon>
    </lineage>
</organism>
<sequence>MSSIGARSRLNPPLLGGYFGNAIHLKQVKTSARELLENGLGWVAMQINKMVVSQNYEELMKIYKGWVENPAILEKGSVYEGNNRLLISSSPRYNIYGNDFGWGKPIGVRSGIANKSDGKITLFPGEKEVSVDIEVCILQETLEALENDQEFLEFVTKT</sequence>
<evidence type="ECO:0008006" key="4">
    <source>
        <dbReference type="Google" id="ProtNLM"/>
    </source>
</evidence>
<comment type="caution">
    <text evidence="2">The sequence shown here is derived from an EMBL/GenBank/DDBJ whole genome shotgun (WGS) entry which is preliminary data.</text>
</comment>
<dbReference type="InterPro" id="IPR023213">
    <property type="entry name" value="CAT-like_dom_sf"/>
</dbReference>
<accession>A0ABQ7U076</accession>
<dbReference type="Gene3D" id="3.30.559.10">
    <property type="entry name" value="Chloramphenicol acetyltransferase-like domain"/>
    <property type="match status" value="1"/>
</dbReference>
<gene>
    <name evidence="2" type="ORF">KY290_033201</name>
</gene>
<dbReference type="Pfam" id="PF02458">
    <property type="entry name" value="Transferase"/>
    <property type="match status" value="1"/>
</dbReference>
<dbReference type="PANTHER" id="PTHR31896">
    <property type="entry name" value="FAMILY REGULATORY PROTEIN, PUTATIVE (AFU_ORTHOLOGUE AFUA_3G14730)-RELATED"/>
    <property type="match status" value="1"/>
</dbReference>